<gene>
    <name evidence="5" type="ORF">GCM10007853_12960</name>
</gene>
<dbReference type="Gene3D" id="3.30.910.20">
    <property type="entry name" value="Skp domain"/>
    <property type="match status" value="1"/>
</dbReference>
<dbReference type="Proteomes" id="UP001161391">
    <property type="component" value="Unassembled WGS sequence"/>
</dbReference>
<dbReference type="EMBL" id="BSNK01000001">
    <property type="protein sequence ID" value="GLQ23422.1"/>
    <property type="molecule type" value="Genomic_DNA"/>
</dbReference>
<keyword evidence="3" id="KW-0175">Coiled coil</keyword>
<reference evidence="5" key="2">
    <citation type="submission" date="2023-01" db="EMBL/GenBank/DDBJ databases">
        <title>Draft genome sequence of Algimonas ampicilliniresistens strain NBRC 108219.</title>
        <authorList>
            <person name="Sun Q."/>
            <person name="Mori K."/>
        </authorList>
    </citation>
    <scope>NUCLEOTIDE SEQUENCE</scope>
    <source>
        <strain evidence="5">NBRC 108219</strain>
    </source>
</reference>
<feature type="signal peptide" evidence="4">
    <location>
        <begin position="1"/>
        <end position="30"/>
    </location>
</feature>
<evidence type="ECO:0000256" key="1">
    <source>
        <dbReference type="ARBA" id="ARBA00009091"/>
    </source>
</evidence>
<evidence type="ECO:0008006" key="7">
    <source>
        <dbReference type="Google" id="ProtNLM"/>
    </source>
</evidence>
<evidence type="ECO:0000256" key="3">
    <source>
        <dbReference type="SAM" id="Coils"/>
    </source>
</evidence>
<keyword evidence="6" id="KW-1185">Reference proteome</keyword>
<comment type="caution">
    <text evidence="5">The sequence shown here is derived from an EMBL/GenBank/DDBJ whole genome shotgun (WGS) entry which is preliminary data.</text>
</comment>
<name>A0ABQ5VAR0_9PROT</name>
<evidence type="ECO:0000313" key="6">
    <source>
        <dbReference type="Proteomes" id="UP001161391"/>
    </source>
</evidence>
<proteinExistence type="inferred from homology"/>
<evidence type="ECO:0000256" key="4">
    <source>
        <dbReference type="SAM" id="SignalP"/>
    </source>
</evidence>
<keyword evidence="2 4" id="KW-0732">Signal</keyword>
<dbReference type="PANTHER" id="PTHR35089:SF1">
    <property type="entry name" value="CHAPERONE PROTEIN SKP"/>
    <property type="match status" value="1"/>
</dbReference>
<dbReference type="InterPro" id="IPR024930">
    <property type="entry name" value="Skp_dom_sf"/>
</dbReference>
<dbReference type="PANTHER" id="PTHR35089">
    <property type="entry name" value="CHAPERONE PROTEIN SKP"/>
    <property type="match status" value="1"/>
</dbReference>
<comment type="similarity">
    <text evidence="1">Belongs to the Skp family.</text>
</comment>
<evidence type="ECO:0000256" key="2">
    <source>
        <dbReference type="ARBA" id="ARBA00022729"/>
    </source>
</evidence>
<reference evidence="5" key="1">
    <citation type="journal article" date="2014" name="Int. J. Syst. Evol. Microbiol.">
        <title>Complete genome of a new Firmicutes species belonging to the dominant human colonic microbiota ('Ruminococcus bicirculans') reveals two chromosomes and a selective capacity to utilize plant glucans.</title>
        <authorList>
            <consortium name="NISC Comparative Sequencing Program"/>
            <person name="Wegmann U."/>
            <person name="Louis P."/>
            <person name="Goesmann A."/>
            <person name="Henrissat B."/>
            <person name="Duncan S.H."/>
            <person name="Flint H.J."/>
        </authorList>
    </citation>
    <scope>NUCLEOTIDE SEQUENCE</scope>
    <source>
        <strain evidence="5">NBRC 108219</strain>
    </source>
</reference>
<dbReference type="RefSeq" id="WP_284388848.1">
    <property type="nucleotide sequence ID" value="NZ_BSNK01000001.1"/>
</dbReference>
<organism evidence="5 6">
    <name type="scientific">Algimonas ampicilliniresistens</name>
    <dbReference type="NCBI Taxonomy" id="1298735"/>
    <lineage>
        <taxon>Bacteria</taxon>
        <taxon>Pseudomonadati</taxon>
        <taxon>Pseudomonadota</taxon>
        <taxon>Alphaproteobacteria</taxon>
        <taxon>Maricaulales</taxon>
        <taxon>Robiginitomaculaceae</taxon>
        <taxon>Algimonas</taxon>
    </lineage>
</organism>
<evidence type="ECO:0000313" key="5">
    <source>
        <dbReference type="EMBL" id="GLQ23422.1"/>
    </source>
</evidence>
<feature type="coiled-coil region" evidence="3">
    <location>
        <begin position="103"/>
        <end position="137"/>
    </location>
</feature>
<sequence length="194" mass="21302">MFNFKYTYRATLTAFAGVTLAALTSVSAFAQSTILVVDTAKVYNDSSVGQHVTRQLKTMAETTGTQLKAKADPLQSRGKTIEVAVDGKSQQQVLADAALKSQILTYQKDTQALQQEMAIAQRELQMTEGKARQLVNAKIKSIIDQIAKERNADVVLERQLVIYGEPADITTTVLARLNSQMTTVPVTRERLPRG</sequence>
<dbReference type="Pfam" id="PF03938">
    <property type="entry name" value="OmpH"/>
    <property type="match status" value="1"/>
</dbReference>
<feature type="chain" id="PRO_5046456516" description="OmpH family outer membrane protein" evidence="4">
    <location>
        <begin position="31"/>
        <end position="194"/>
    </location>
</feature>
<accession>A0ABQ5VAR0</accession>
<dbReference type="InterPro" id="IPR005632">
    <property type="entry name" value="Chaperone_Skp"/>
</dbReference>
<dbReference type="SMART" id="SM00935">
    <property type="entry name" value="OmpH"/>
    <property type="match status" value="1"/>
</dbReference>
<dbReference type="SUPFAM" id="SSF111384">
    <property type="entry name" value="OmpH-like"/>
    <property type="match status" value="1"/>
</dbReference>
<protein>
    <recommendedName>
        <fullName evidence="7">OmpH family outer membrane protein</fullName>
    </recommendedName>
</protein>